<keyword evidence="1" id="KW-0186">Copper</keyword>
<feature type="domain" description="Superoxide dismutase copper/zinc binding" evidence="2">
    <location>
        <begin position="20"/>
        <end position="141"/>
    </location>
</feature>
<dbReference type="InterPro" id="IPR036423">
    <property type="entry name" value="SOD-like_Cu/Zn_dom_sf"/>
</dbReference>
<dbReference type="GO" id="GO:0005507">
    <property type="term" value="F:copper ion binding"/>
    <property type="evidence" value="ECO:0007669"/>
    <property type="project" value="InterPro"/>
</dbReference>
<dbReference type="Gene3D" id="2.60.40.200">
    <property type="entry name" value="Superoxide dismutase, copper/zinc binding domain"/>
    <property type="match status" value="1"/>
</dbReference>
<dbReference type="InterPro" id="IPR001424">
    <property type="entry name" value="SOD_Cu_Zn_dom"/>
</dbReference>
<keyword evidence="1" id="KW-0479">Metal-binding</keyword>
<dbReference type="CDD" id="cd00305">
    <property type="entry name" value="Cu-Zn_Superoxide_Dismutase"/>
    <property type="match status" value="1"/>
</dbReference>
<comment type="similarity">
    <text evidence="1">Belongs to the Cu-Zn superoxide dismutase family.</text>
</comment>
<name>A0A9N8YIS2_9GLOM</name>
<dbReference type="PRINTS" id="PR00068">
    <property type="entry name" value="CUZNDISMTASE"/>
</dbReference>
<dbReference type="SUPFAM" id="SSF49329">
    <property type="entry name" value="Cu,Zn superoxide dismutase-like"/>
    <property type="match status" value="1"/>
</dbReference>
<protein>
    <recommendedName>
        <fullName evidence="1">Superoxide dismutase [Cu-Zn]</fullName>
        <ecNumber evidence="1">1.15.1.1</ecNumber>
    </recommendedName>
</protein>
<organism evidence="3 4">
    <name type="scientific">Diversispora eburnea</name>
    <dbReference type="NCBI Taxonomy" id="1213867"/>
    <lineage>
        <taxon>Eukaryota</taxon>
        <taxon>Fungi</taxon>
        <taxon>Fungi incertae sedis</taxon>
        <taxon>Mucoromycota</taxon>
        <taxon>Glomeromycotina</taxon>
        <taxon>Glomeromycetes</taxon>
        <taxon>Diversisporales</taxon>
        <taxon>Diversisporaceae</taxon>
        <taxon>Diversispora</taxon>
    </lineage>
</organism>
<reference evidence="3" key="1">
    <citation type="submission" date="2021-06" db="EMBL/GenBank/DDBJ databases">
        <authorList>
            <person name="Kallberg Y."/>
            <person name="Tangrot J."/>
            <person name="Rosling A."/>
        </authorList>
    </citation>
    <scope>NUCLEOTIDE SEQUENCE</scope>
    <source>
        <strain evidence="3">AZ414A</strain>
    </source>
</reference>
<evidence type="ECO:0000259" key="2">
    <source>
        <dbReference type="Pfam" id="PF00080"/>
    </source>
</evidence>
<evidence type="ECO:0000313" key="3">
    <source>
        <dbReference type="EMBL" id="CAG8434692.1"/>
    </source>
</evidence>
<dbReference type="PROSITE" id="PS00332">
    <property type="entry name" value="SOD_CU_ZN_2"/>
    <property type="match status" value="1"/>
</dbReference>
<evidence type="ECO:0000256" key="1">
    <source>
        <dbReference type="RuleBase" id="RU000393"/>
    </source>
</evidence>
<dbReference type="PANTHER" id="PTHR10003">
    <property type="entry name" value="SUPEROXIDE DISMUTASE CU-ZN -RELATED"/>
    <property type="match status" value="1"/>
</dbReference>
<evidence type="ECO:0000313" key="4">
    <source>
        <dbReference type="Proteomes" id="UP000789706"/>
    </source>
</evidence>
<accession>A0A9N8YIS2</accession>
<dbReference type="InterPro" id="IPR018152">
    <property type="entry name" value="SOD_Cu/Zn_BS"/>
</dbReference>
<keyword evidence="1" id="KW-0560">Oxidoreductase</keyword>
<comment type="cofactor">
    <cofactor evidence="1">
        <name>Cu cation</name>
        <dbReference type="ChEBI" id="CHEBI:23378"/>
    </cofactor>
    <text evidence="1">Binds 1 copper ion per subunit.</text>
</comment>
<comment type="cofactor">
    <cofactor evidence="1">
        <name>Zn(2+)</name>
        <dbReference type="ChEBI" id="CHEBI:29105"/>
    </cofactor>
    <text evidence="1">Binds 1 zinc ion per subunit.</text>
</comment>
<comment type="caution">
    <text evidence="3">The sequence shown here is derived from an EMBL/GenBank/DDBJ whole genome shotgun (WGS) entry which is preliminary data.</text>
</comment>
<dbReference type="AlphaFoldDB" id="A0A9N8YIS2"/>
<dbReference type="EMBL" id="CAJVPK010000027">
    <property type="protein sequence ID" value="CAG8434692.1"/>
    <property type="molecule type" value="Genomic_DNA"/>
</dbReference>
<dbReference type="Pfam" id="PF00080">
    <property type="entry name" value="Sod_Cu"/>
    <property type="match status" value="1"/>
</dbReference>
<dbReference type="Proteomes" id="UP000789706">
    <property type="component" value="Unassembled WGS sequence"/>
</dbReference>
<gene>
    <name evidence="3" type="ORF">DEBURN_LOCUS743</name>
</gene>
<keyword evidence="1" id="KW-0862">Zinc</keyword>
<comment type="catalytic activity">
    <reaction evidence="1">
        <text>2 superoxide + 2 H(+) = H2O2 + O2</text>
        <dbReference type="Rhea" id="RHEA:20696"/>
        <dbReference type="ChEBI" id="CHEBI:15378"/>
        <dbReference type="ChEBI" id="CHEBI:15379"/>
        <dbReference type="ChEBI" id="CHEBI:16240"/>
        <dbReference type="ChEBI" id="CHEBI:18421"/>
        <dbReference type="EC" id="1.15.1.1"/>
    </reaction>
</comment>
<dbReference type="GO" id="GO:0004784">
    <property type="term" value="F:superoxide dismutase activity"/>
    <property type="evidence" value="ECO:0007669"/>
    <property type="project" value="UniProtKB-EC"/>
</dbReference>
<dbReference type="InterPro" id="IPR024134">
    <property type="entry name" value="SOD_Cu/Zn_/chaperone"/>
</dbReference>
<keyword evidence="4" id="KW-1185">Reference proteome</keyword>
<sequence length="159" mass="16890">MTTNVKAVAVIQGDNPSSGVSGIVRFTQEKENAPTIVEVDIKGLTQGDHGFHVHEFGDNTNGCTSAGAHFNPFNKSHGAPQDENRHLGDLGNITASADGTVKTKITDNQLTLIDKDDLGKENNELSRTTGNSGGRVGCGVIAFVKYPIAHVIEFYPGTR</sequence>
<proteinExistence type="inferred from homology"/>
<comment type="function">
    <text evidence="1">Destroys radicals which are normally produced within the cells and which are toxic to biological systems.</text>
</comment>
<dbReference type="PROSITE" id="PS00087">
    <property type="entry name" value="SOD_CU_ZN_1"/>
    <property type="match status" value="1"/>
</dbReference>
<dbReference type="OrthoDB" id="2015551at2759"/>
<dbReference type="EC" id="1.15.1.1" evidence="1"/>